<feature type="transmembrane region" description="Helical" evidence="9">
    <location>
        <begin position="110"/>
        <end position="136"/>
    </location>
</feature>
<dbReference type="InterPro" id="IPR036890">
    <property type="entry name" value="HATPase_C_sf"/>
</dbReference>
<feature type="transmembrane region" description="Helical" evidence="9">
    <location>
        <begin position="28"/>
        <end position="55"/>
    </location>
</feature>
<keyword evidence="5" id="KW-0547">Nucleotide-binding</keyword>
<keyword evidence="9" id="KW-0472">Membrane</keyword>
<evidence type="ECO:0000256" key="3">
    <source>
        <dbReference type="ARBA" id="ARBA00022553"/>
    </source>
</evidence>
<accession>A0ABS4Z172</accession>
<comment type="caution">
    <text evidence="11">The sequence shown here is derived from an EMBL/GenBank/DDBJ whole genome shotgun (WGS) entry which is preliminary data.</text>
</comment>
<evidence type="ECO:0000256" key="2">
    <source>
        <dbReference type="ARBA" id="ARBA00012438"/>
    </source>
</evidence>
<gene>
    <name evidence="11" type="ORF">JOF48_003603</name>
</gene>
<dbReference type="InterPro" id="IPR011712">
    <property type="entry name" value="Sig_transdc_His_kin_sub3_dim/P"/>
</dbReference>
<name>A0ABS4Z172_9MICC</name>
<evidence type="ECO:0000256" key="7">
    <source>
        <dbReference type="ARBA" id="ARBA00022840"/>
    </source>
</evidence>
<dbReference type="Gene3D" id="3.30.565.10">
    <property type="entry name" value="Histidine kinase-like ATPase, C-terminal domain"/>
    <property type="match status" value="1"/>
</dbReference>
<dbReference type="PANTHER" id="PTHR24421:SF10">
    <property type="entry name" value="NITRATE_NITRITE SENSOR PROTEIN NARQ"/>
    <property type="match status" value="1"/>
</dbReference>
<dbReference type="InterPro" id="IPR050482">
    <property type="entry name" value="Sensor_HK_TwoCompSys"/>
</dbReference>
<dbReference type="RefSeq" id="WP_209683207.1">
    <property type="nucleotide sequence ID" value="NZ_JAGIOI010000001.1"/>
</dbReference>
<dbReference type="GO" id="GO:0016301">
    <property type="term" value="F:kinase activity"/>
    <property type="evidence" value="ECO:0007669"/>
    <property type="project" value="UniProtKB-KW"/>
</dbReference>
<evidence type="ECO:0000256" key="6">
    <source>
        <dbReference type="ARBA" id="ARBA00022777"/>
    </source>
</evidence>
<evidence type="ECO:0000313" key="11">
    <source>
        <dbReference type="EMBL" id="MBP2414804.1"/>
    </source>
</evidence>
<reference evidence="11 12" key="1">
    <citation type="submission" date="2021-03" db="EMBL/GenBank/DDBJ databases">
        <title>Sequencing the genomes of 1000 actinobacteria strains.</title>
        <authorList>
            <person name="Klenk H.-P."/>
        </authorList>
    </citation>
    <scope>NUCLEOTIDE SEQUENCE [LARGE SCALE GENOMIC DNA]</scope>
    <source>
        <strain evidence="11 12">DSM 16005</strain>
    </source>
</reference>
<dbReference type="CDD" id="cd16917">
    <property type="entry name" value="HATPase_UhpB-NarQ-NarX-like"/>
    <property type="match status" value="1"/>
</dbReference>
<evidence type="ECO:0000259" key="10">
    <source>
        <dbReference type="SMART" id="SM00387"/>
    </source>
</evidence>
<dbReference type="SUPFAM" id="SSF55874">
    <property type="entry name" value="ATPase domain of HSP90 chaperone/DNA topoisomerase II/histidine kinase"/>
    <property type="match status" value="1"/>
</dbReference>
<keyword evidence="12" id="KW-1185">Reference proteome</keyword>
<keyword evidence="7" id="KW-0067">ATP-binding</keyword>
<dbReference type="PANTHER" id="PTHR24421">
    <property type="entry name" value="NITRATE/NITRITE SENSOR PROTEIN NARX-RELATED"/>
    <property type="match status" value="1"/>
</dbReference>
<keyword evidence="6 11" id="KW-0418">Kinase</keyword>
<evidence type="ECO:0000256" key="4">
    <source>
        <dbReference type="ARBA" id="ARBA00022679"/>
    </source>
</evidence>
<dbReference type="EC" id="2.7.13.3" evidence="2"/>
<keyword evidence="4" id="KW-0808">Transferase</keyword>
<dbReference type="EMBL" id="JAGIOI010000001">
    <property type="protein sequence ID" value="MBP2414804.1"/>
    <property type="molecule type" value="Genomic_DNA"/>
</dbReference>
<evidence type="ECO:0000256" key="9">
    <source>
        <dbReference type="SAM" id="Phobius"/>
    </source>
</evidence>
<dbReference type="Pfam" id="PF07730">
    <property type="entry name" value="HisKA_3"/>
    <property type="match status" value="1"/>
</dbReference>
<comment type="catalytic activity">
    <reaction evidence="1">
        <text>ATP + protein L-histidine = ADP + protein N-phospho-L-histidine.</text>
        <dbReference type="EC" id="2.7.13.3"/>
    </reaction>
</comment>
<keyword evidence="8" id="KW-0902">Two-component regulatory system</keyword>
<keyword evidence="9" id="KW-0812">Transmembrane</keyword>
<feature type="domain" description="Histidine kinase/HSP90-like ATPase" evidence="10">
    <location>
        <begin position="324"/>
        <end position="414"/>
    </location>
</feature>
<feature type="transmembrane region" description="Helical" evidence="9">
    <location>
        <begin position="156"/>
        <end position="179"/>
    </location>
</feature>
<dbReference type="Pfam" id="PF02518">
    <property type="entry name" value="HATPase_c"/>
    <property type="match status" value="1"/>
</dbReference>
<keyword evidence="9" id="KW-1133">Transmembrane helix</keyword>
<dbReference type="InterPro" id="IPR025828">
    <property type="entry name" value="Put_sensor_dom"/>
</dbReference>
<proteinExistence type="predicted"/>
<keyword evidence="3" id="KW-0597">Phosphoprotein</keyword>
<protein>
    <recommendedName>
        <fullName evidence="2">histidine kinase</fullName>
        <ecNumber evidence="2">2.7.13.3</ecNumber>
    </recommendedName>
</protein>
<organism evidence="11 12">
    <name type="scientific">Arthrobacter stackebrandtii</name>
    <dbReference type="NCBI Taxonomy" id="272161"/>
    <lineage>
        <taxon>Bacteria</taxon>
        <taxon>Bacillati</taxon>
        <taxon>Actinomycetota</taxon>
        <taxon>Actinomycetes</taxon>
        <taxon>Micrococcales</taxon>
        <taxon>Micrococcaceae</taxon>
        <taxon>Arthrobacter</taxon>
    </lineage>
</organism>
<sequence>MKTTAWGALAARPWQFWASRWPWLALLYMLLSAVLGAVLLPVVVATFVFIPFWGLGLGALERRRVQLLGFAQVPSAHAPVAREQRYIWLNIRMSEAATWRAAGNLVTTLLLGWLALALLAVEIAALAVMVTMVVAASRGPSAVTLFGDVQIPLAPSQVWIVCLAGVLLLAALPYINMLFAAGQASLARFLLAPRNVELQRNLERLTLSRVSLVAAFEQERKRIERDLHDGVQQELVALSVALGLAGMDLELVERAGAPVAEARASVATAHDQAEHALRSLRTTVRGIHPAVLSDHGLEAALAELCGRAGLPVTLEATVGRMDAATEACAYFTASEAIANALKHSNATNVSVRARHDGGALLLSVADNGHGGADTSRGTGLRGLSERAETLGGSLTLCSPVGGPTTLELSLPAEAGHPASNIS</sequence>
<evidence type="ECO:0000256" key="8">
    <source>
        <dbReference type="ARBA" id="ARBA00023012"/>
    </source>
</evidence>
<evidence type="ECO:0000313" key="12">
    <source>
        <dbReference type="Proteomes" id="UP000711614"/>
    </source>
</evidence>
<dbReference type="Pfam" id="PF13796">
    <property type="entry name" value="Sensor"/>
    <property type="match status" value="1"/>
</dbReference>
<evidence type="ECO:0000256" key="5">
    <source>
        <dbReference type="ARBA" id="ARBA00022741"/>
    </source>
</evidence>
<dbReference type="InterPro" id="IPR003594">
    <property type="entry name" value="HATPase_dom"/>
</dbReference>
<dbReference type="SMART" id="SM00387">
    <property type="entry name" value="HATPase_c"/>
    <property type="match status" value="1"/>
</dbReference>
<evidence type="ECO:0000256" key="1">
    <source>
        <dbReference type="ARBA" id="ARBA00000085"/>
    </source>
</evidence>
<dbReference type="Proteomes" id="UP000711614">
    <property type="component" value="Unassembled WGS sequence"/>
</dbReference>
<dbReference type="Gene3D" id="1.20.5.1930">
    <property type="match status" value="1"/>
</dbReference>